<comment type="caution">
    <text evidence="2">The sequence shown here is derived from an EMBL/GenBank/DDBJ whole genome shotgun (WGS) entry which is preliminary data.</text>
</comment>
<proteinExistence type="predicted"/>
<dbReference type="PANTHER" id="PTHR16049:SF8">
    <property type="entry name" value="IQ DOMAIN-CONTAINING PROTEIN C"/>
    <property type="match status" value="1"/>
</dbReference>
<feature type="compositionally biased region" description="Low complexity" evidence="1">
    <location>
        <begin position="163"/>
        <end position="183"/>
    </location>
</feature>
<organism evidence="2 3">
    <name type="scientific">Batillaria attramentaria</name>
    <dbReference type="NCBI Taxonomy" id="370345"/>
    <lineage>
        <taxon>Eukaryota</taxon>
        <taxon>Metazoa</taxon>
        <taxon>Spiralia</taxon>
        <taxon>Lophotrochozoa</taxon>
        <taxon>Mollusca</taxon>
        <taxon>Gastropoda</taxon>
        <taxon>Caenogastropoda</taxon>
        <taxon>Sorbeoconcha</taxon>
        <taxon>Cerithioidea</taxon>
        <taxon>Batillariidae</taxon>
        <taxon>Batillaria</taxon>
    </lineage>
</organism>
<protein>
    <submittedName>
        <fullName evidence="2">Uncharacterized protein</fullName>
    </submittedName>
</protein>
<feature type="compositionally biased region" description="Polar residues" evidence="1">
    <location>
        <begin position="81"/>
        <end position="91"/>
    </location>
</feature>
<accession>A0ABD0JSZ8</accession>
<evidence type="ECO:0000313" key="2">
    <source>
        <dbReference type="EMBL" id="KAK7478032.1"/>
    </source>
</evidence>
<dbReference type="PROSITE" id="PS50096">
    <property type="entry name" value="IQ"/>
    <property type="match status" value="1"/>
</dbReference>
<dbReference type="EMBL" id="JACVVK020000335">
    <property type="protein sequence ID" value="KAK7478032.1"/>
    <property type="molecule type" value="Genomic_DNA"/>
</dbReference>
<dbReference type="AlphaFoldDB" id="A0ABD0JSZ8"/>
<dbReference type="Proteomes" id="UP001519460">
    <property type="component" value="Unassembled WGS sequence"/>
</dbReference>
<feature type="region of interest" description="Disordered" evidence="1">
    <location>
        <begin position="123"/>
        <end position="183"/>
    </location>
</feature>
<dbReference type="Pfam" id="PF00612">
    <property type="entry name" value="IQ"/>
    <property type="match status" value="1"/>
</dbReference>
<keyword evidence="3" id="KW-1185">Reference proteome</keyword>
<dbReference type="PANTHER" id="PTHR16049">
    <property type="entry name" value="IQ DOMAIN-CONTAINING PROTEIN C"/>
    <property type="match status" value="1"/>
</dbReference>
<feature type="region of interest" description="Disordered" evidence="1">
    <location>
        <begin position="247"/>
        <end position="277"/>
    </location>
</feature>
<feature type="region of interest" description="Disordered" evidence="1">
    <location>
        <begin position="311"/>
        <end position="334"/>
    </location>
</feature>
<feature type="region of interest" description="Disordered" evidence="1">
    <location>
        <begin position="202"/>
        <end position="233"/>
    </location>
</feature>
<gene>
    <name evidence="2" type="ORF">BaRGS_00030708</name>
</gene>
<feature type="compositionally biased region" description="Polar residues" evidence="1">
    <location>
        <begin position="123"/>
        <end position="162"/>
    </location>
</feature>
<dbReference type="InterPro" id="IPR000048">
    <property type="entry name" value="IQ_motif_EF-hand-BS"/>
</dbReference>
<feature type="compositionally biased region" description="Low complexity" evidence="1">
    <location>
        <begin position="247"/>
        <end position="257"/>
    </location>
</feature>
<name>A0ABD0JSZ8_9CAEN</name>
<feature type="region of interest" description="Disordered" evidence="1">
    <location>
        <begin position="70"/>
        <end position="109"/>
    </location>
</feature>
<sequence>MAAEMDESSLDLSDFDVPSIIQLQAYCRRWLVRRQLKHAQQEFEQLVHDIDGPTYAVEWTESRVPQPTVTRLSRQQKRAKTTLSRVSVETTNTEERELGVKDGSAAHHGQLQEKLGCALQESVPQKQTVAHSNQEVQTDVNQWPGENNVSQTATQGAERSSVQSQQGVQGQQNGPQAGQQTVTVTSDDTVTAVKLKAAGKNKFPLSDAGDGPNNQWLGGDDPENRDSHSRGAPFGFAHSVEVADMNRNNNFNTNNSNLRSSEFDSSDGQSVSPAHAGVTPTAELNSLASDPNSRVRIDSFFGDQTSVWDSSSSLWQDHGAGKGRPVQQAGGVETGPLLSTQSAEESEPNLSEVSTSELKKQRQNIAMELLWVQQAIISRKKYLRLKSQMDVTAPT</sequence>
<dbReference type="InterPro" id="IPR042506">
    <property type="entry name" value="IQCC"/>
</dbReference>
<evidence type="ECO:0000256" key="1">
    <source>
        <dbReference type="SAM" id="MobiDB-lite"/>
    </source>
</evidence>
<evidence type="ECO:0000313" key="3">
    <source>
        <dbReference type="Proteomes" id="UP001519460"/>
    </source>
</evidence>
<reference evidence="2 3" key="1">
    <citation type="journal article" date="2023" name="Sci. Data">
        <title>Genome assembly of the Korean intertidal mud-creeper Batillaria attramentaria.</title>
        <authorList>
            <person name="Patra A.K."/>
            <person name="Ho P.T."/>
            <person name="Jun S."/>
            <person name="Lee S.J."/>
            <person name="Kim Y."/>
            <person name="Won Y.J."/>
        </authorList>
    </citation>
    <scope>NUCLEOTIDE SEQUENCE [LARGE SCALE GENOMIC DNA]</scope>
    <source>
        <strain evidence="2">Wonlab-2016</strain>
    </source>
</reference>